<dbReference type="GO" id="GO:0008168">
    <property type="term" value="F:methyltransferase activity"/>
    <property type="evidence" value="ECO:0007669"/>
    <property type="project" value="UniProtKB-KW"/>
</dbReference>
<evidence type="ECO:0000313" key="7">
    <source>
        <dbReference type="Proteomes" id="UP000653305"/>
    </source>
</evidence>
<evidence type="ECO:0000313" key="6">
    <source>
        <dbReference type="EMBL" id="GFP98395.1"/>
    </source>
</evidence>
<dbReference type="Pfam" id="PF03492">
    <property type="entry name" value="Methyltransf_7"/>
    <property type="match status" value="1"/>
</dbReference>
<gene>
    <name evidence="6" type="ORF">PHJA_001983400</name>
</gene>
<dbReference type="OrthoDB" id="1523883at2759"/>
<dbReference type="InterPro" id="IPR042086">
    <property type="entry name" value="MeTrfase_capping"/>
</dbReference>
<organism evidence="6 7">
    <name type="scientific">Phtheirospermum japonicum</name>
    <dbReference type="NCBI Taxonomy" id="374723"/>
    <lineage>
        <taxon>Eukaryota</taxon>
        <taxon>Viridiplantae</taxon>
        <taxon>Streptophyta</taxon>
        <taxon>Embryophyta</taxon>
        <taxon>Tracheophyta</taxon>
        <taxon>Spermatophyta</taxon>
        <taxon>Magnoliopsida</taxon>
        <taxon>eudicotyledons</taxon>
        <taxon>Gunneridae</taxon>
        <taxon>Pentapetalae</taxon>
        <taxon>asterids</taxon>
        <taxon>lamiids</taxon>
        <taxon>Lamiales</taxon>
        <taxon>Orobanchaceae</taxon>
        <taxon>Orobanchaceae incertae sedis</taxon>
        <taxon>Phtheirospermum</taxon>
    </lineage>
</organism>
<dbReference type="InterPro" id="IPR029063">
    <property type="entry name" value="SAM-dependent_MTases_sf"/>
</dbReference>
<evidence type="ECO:0000256" key="5">
    <source>
        <dbReference type="ARBA" id="ARBA00022842"/>
    </source>
</evidence>
<dbReference type="Gene3D" id="1.10.1200.270">
    <property type="entry name" value="Methyltransferase, alpha-helical capping domain"/>
    <property type="match status" value="1"/>
</dbReference>
<evidence type="ECO:0000256" key="4">
    <source>
        <dbReference type="ARBA" id="ARBA00022723"/>
    </source>
</evidence>
<keyword evidence="5" id="KW-0460">Magnesium</keyword>
<reference evidence="6" key="1">
    <citation type="submission" date="2020-07" db="EMBL/GenBank/DDBJ databases">
        <title>Ethylene signaling mediates host invasion by parasitic plants.</title>
        <authorList>
            <person name="Yoshida S."/>
        </authorList>
    </citation>
    <scope>NUCLEOTIDE SEQUENCE</scope>
    <source>
        <strain evidence="6">Okayama</strain>
    </source>
</reference>
<accession>A0A830CTP0</accession>
<dbReference type="PANTHER" id="PTHR31009">
    <property type="entry name" value="S-ADENOSYL-L-METHIONINE:CARBOXYL METHYLTRANSFERASE FAMILY PROTEIN"/>
    <property type="match status" value="1"/>
</dbReference>
<dbReference type="GO" id="GO:0046872">
    <property type="term" value="F:metal ion binding"/>
    <property type="evidence" value="ECO:0007669"/>
    <property type="project" value="UniProtKB-KW"/>
</dbReference>
<dbReference type="GO" id="GO:0032259">
    <property type="term" value="P:methylation"/>
    <property type="evidence" value="ECO:0007669"/>
    <property type="project" value="UniProtKB-KW"/>
</dbReference>
<dbReference type="EMBL" id="BMAC01000525">
    <property type="protein sequence ID" value="GFP98395.1"/>
    <property type="molecule type" value="Genomic_DNA"/>
</dbReference>
<keyword evidence="7" id="KW-1185">Reference proteome</keyword>
<name>A0A830CTP0_9LAMI</name>
<dbReference type="AlphaFoldDB" id="A0A830CTP0"/>
<keyword evidence="2 6" id="KW-0489">Methyltransferase</keyword>
<comment type="similarity">
    <text evidence="1">Belongs to the methyltransferase superfamily. Type-7 methyltransferase family.</text>
</comment>
<dbReference type="Proteomes" id="UP000653305">
    <property type="component" value="Unassembled WGS sequence"/>
</dbReference>
<proteinExistence type="inferred from homology"/>
<dbReference type="InterPro" id="IPR005299">
    <property type="entry name" value="MeTrfase_7"/>
</dbReference>
<keyword evidence="4" id="KW-0479">Metal-binding</keyword>
<dbReference type="Gene3D" id="3.40.50.150">
    <property type="entry name" value="Vaccinia Virus protein VP39"/>
    <property type="match status" value="1"/>
</dbReference>
<evidence type="ECO:0000256" key="3">
    <source>
        <dbReference type="ARBA" id="ARBA00022679"/>
    </source>
</evidence>
<comment type="caution">
    <text evidence="6">The sequence shown here is derived from an EMBL/GenBank/DDBJ whole genome shotgun (WGS) entry which is preliminary data.</text>
</comment>
<protein>
    <submittedName>
        <fullName evidence="6">Benzoate carboxyl methyltransferase</fullName>
    </submittedName>
</protein>
<evidence type="ECO:0000256" key="1">
    <source>
        <dbReference type="ARBA" id="ARBA00007967"/>
    </source>
</evidence>
<sequence>MRIADLGCASGPNTLFAVSHIIDTMQNLCMQHNNNNLPSELEVFLNDLPENDFNSLFSKFLPSFITTNGNGRKRLLECFVYGVPGSFYGKLFPSNSLQFAYSSTSVHWLSKIPEGVEKNNKQKIHITTTSPPQVCAAYAQQFQRDFFRFLSSRAEEMTNGGRMVLAFHGRSVTEPCSNDGLELLTILSQTISDMVALGLVKEDDLDSFNVPMYAPFQHEIEDIITSEESFSLDKMESFYVPWVADYDKLDDGMVSNNCKSGKLVASSVRAYMEPIIVGHFGSSINVDGVFEVYAKKMAEHYSKHRSSSYFIRVISLTKKLKE</sequence>
<dbReference type="SUPFAM" id="SSF53335">
    <property type="entry name" value="S-adenosyl-L-methionine-dependent methyltransferases"/>
    <property type="match status" value="1"/>
</dbReference>
<keyword evidence="3 6" id="KW-0808">Transferase</keyword>
<evidence type="ECO:0000256" key="2">
    <source>
        <dbReference type="ARBA" id="ARBA00022603"/>
    </source>
</evidence>